<accession>A0ABW4ZSD3</accession>
<keyword evidence="3" id="KW-1185">Reference proteome</keyword>
<evidence type="ECO:0000256" key="1">
    <source>
        <dbReference type="SAM" id="Coils"/>
    </source>
</evidence>
<dbReference type="Proteomes" id="UP001597343">
    <property type="component" value="Unassembled WGS sequence"/>
</dbReference>
<dbReference type="EMBL" id="JBHUIO010000002">
    <property type="protein sequence ID" value="MFD2168510.1"/>
    <property type="molecule type" value="Genomic_DNA"/>
</dbReference>
<evidence type="ECO:0000313" key="3">
    <source>
        <dbReference type="Proteomes" id="UP001597343"/>
    </source>
</evidence>
<comment type="caution">
    <text evidence="2">The sequence shown here is derived from an EMBL/GenBank/DDBJ whole genome shotgun (WGS) entry which is preliminary data.</text>
</comment>
<protein>
    <submittedName>
        <fullName evidence="2">Uncharacterized protein</fullName>
    </submittedName>
</protein>
<reference evidence="3" key="1">
    <citation type="journal article" date="2019" name="Int. J. Syst. Evol. Microbiol.">
        <title>The Global Catalogue of Microorganisms (GCM) 10K type strain sequencing project: providing services to taxonomists for standard genome sequencing and annotation.</title>
        <authorList>
            <consortium name="The Broad Institute Genomics Platform"/>
            <consortium name="The Broad Institute Genome Sequencing Center for Infectious Disease"/>
            <person name="Wu L."/>
            <person name="Ma J."/>
        </authorList>
    </citation>
    <scope>NUCLEOTIDE SEQUENCE [LARGE SCALE GENOMIC DNA]</scope>
    <source>
        <strain evidence="3">CGMCC 1.13574</strain>
    </source>
</reference>
<organism evidence="2 3">
    <name type="scientific">Tumebacillus lipolyticus</name>
    <dbReference type="NCBI Taxonomy" id="1280370"/>
    <lineage>
        <taxon>Bacteria</taxon>
        <taxon>Bacillati</taxon>
        <taxon>Bacillota</taxon>
        <taxon>Bacilli</taxon>
        <taxon>Bacillales</taxon>
        <taxon>Alicyclobacillaceae</taxon>
        <taxon>Tumebacillus</taxon>
    </lineage>
</organism>
<feature type="coiled-coil region" evidence="1">
    <location>
        <begin position="13"/>
        <end position="44"/>
    </location>
</feature>
<dbReference type="RefSeq" id="WP_386043287.1">
    <property type="nucleotide sequence ID" value="NZ_JBHUIO010000002.1"/>
</dbReference>
<sequence>MRSTELLHKMLLLQILEEQVEAERVKLLNEINETDLQIEDKEAKRNGVVVTFREVGQQRRVTIM</sequence>
<keyword evidence="1" id="KW-0175">Coiled coil</keyword>
<proteinExistence type="predicted"/>
<gene>
    <name evidence="2" type="ORF">ACFSOY_00575</name>
</gene>
<name>A0ABW4ZSD3_9BACL</name>
<evidence type="ECO:0000313" key="2">
    <source>
        <dbReference type="EMBL" id="MFD2168510.1"/>
    </source>
</evidence>